<dbReference type="SUPFAM" id="SSF46689">
    <property type="entry name" value="Homeodomain-like"/>
    <property type="match status" value="1"/>
</dbReference>
<dbReference type="PRINTS" id="PR00455">
    <property type="entry name" value="HTHTETR"/>
</dbReference>
<dbReference type="Pfam" id="PF00440">
    <property type="entry name" value="TetR_N"/>
    <property type="match status" value="1"/>
</dbReference>
<evidence type="ECO:0000256" key="1">
    <source>
        <dbReference type="ARBA" id="ARBA00023015"/>
    </source>
</evidence>
<evidence type="ECO:0000259" key="5">
    <source>
        <dbReference type="PROSITE" id="PS50977"/>
    </source>
</evidence>
<dbReference type="PANTHER" id="PTHR30055:SF234">
    <property type="entry name" value="HTH-TYPE TRANSCRIPTIONAL REGULATOR BETI"/>
    <property type="match status" value="1"/>
</dbReference>
<proteinExistence type="predicted"/>
<dbReference type="GO" id="GO:0003700">
    <property type="term" value="F:DNA-binding transcription factor activity"/>
    <property type="evidence" value="ECO:0007669"/>
    <property type="project" value="TreeGrafter"/>
</dbReference>
<reference evidence="6 7" key="1">
    <citation type="submission" date="2016-10" db="EMBL/GenBank/DDBJ databases">
        <authorList>
            <person name="de Groot N.N."/>
        </authorList>
    </citation>
    <scope>NUCLEOTIDE SEQUENCE [LARGE SCALE GENOMIC DNA]</scope>
    <source>
        <strain evidence="6 7">DSM 43067</strain>
    </source>
</reference>
<dbReference type="STRING" id="1993.SAMN04489713_11373"/>
<dbReference type="RefSeq" id="WP_075023221.1">
    <property type="nucleotide sequence ID" value="NZ_FOVH01000013.1"/>
</dbReference>
<feature type="DNA-binding region" description="H-T-H motif" evidence="4">
    <location>
        <begin position="32"/>
        <end position="51"/>
    </location>
</feature>
<keyword evidence="2 4" id="KW-0238">DNA-binding</keyword>
<dbReference type="InterPro" id="IPR041347">
    <property type="entry name" value="MftR_C"/>
</dbReference>
<dbReference type="Pfam" id="PF17754">
    <property type="entry name" value="TetR_C_14"/>
    <property type="match status" value="1"/>
</dbReference>
<dbReference type="PROSITE" id="PS50977">
    <property type="entry name" value="HTH_TETR_2"/>
    <property type="match status" value="1"/>
</dbReference>
<dbReference type="OrthoDB" id="956698at2"/>
<dbReference type="EMBL" id="FOVH01000013">
    <property type="protein sequence ID" value="SFP31358.1"/>
    <property type="molecule type" value="Genomic_DNA"/>
</dbReference>
<organism evidence="6 7">
    <name type="scientific">Actinomadura madurae</name>
    <dbReference type="NCBI Taxonomy" id="1993"/>
    <lineage>
        <taxon>Bacteria</taxon>
        <taxon>Bacillati</taxon>
        <taxon>Actinomycetota</taxon>
        <taxon>Actinomycetes</taxon>
        <taxon>Streptosporangiales</taxon>
        <taxon>Thermomonosporaceae</taxon>
        <taxon>Actinomadura</taxon>
    </lineage>
</organism>
<dbReference type="InParanoid" id="A0A1I5PB62"/>
<keyword evidence="1" id="KW-0805">Transcription regulation</keyword>
<gene>
    <name evidence="6" type="ORF">SAMN04489713_11373</name>
</gene>
<dbReference type="InterPro" id="IPR050109">
    <property type="entry name" value="HTH-type_TetR-like_transc_reg"/>
</dbReference>
<evidence type="ECO:0000256" key="3">
    <source>
        <dbReference type="ARBA" id="ARBA00023163"/>
    </source>
</evidence>
<feature type="domain" description="HTH tetR-type" evidence="5">
    <location>
        <begin position="9"/>
        <end position="69"/>
    </location>
</feature>
<dbReference type="Proteomes" id="UP000183413">
    <property type="component" value="Unassembled WGS sequence"/>
</dbReference>
<dbReference type="PANTHER" id="PTHR30055">
    <property type="entry name" value="HTH-TYPE TRANSCRIPTIONAL REGULATOR RUTR"/>
    <property type="match status" value="1"/>
</dbReference>
<accession>A0A1I5PB62</accession>
<keyword evidence="3" id="KW-0804">Transcription</keyword>
<keyword evidence="7" id="KW-1185">Reference proteome</keyword>
<dbReference type="Gene3D" id="1.10.357.10">
    <property type="entry name" value="Tetracycline Repressor, domain 2"/>
    <property type="match status" value="1"/>
</dbReference>
<evidence type="ECO:0000256" key="2">
    <source>
        <dbReference type="ARBA" id="ARBA00023125"/>
    </source>
</evidence>
<dbReference type="Gene3D" id="1.10.10.60">
    <property type="entry name" value="Homeodomain-like"/>
    <property type="match status" value="1"/>
</dbReference>
<name>A0A1I5PB62_9ACTN</name>
<evidence type="ECO:0000313" key="7">
    <source>
        <dbReference type="Proteomes" id="UP000183413"/>
    </source>
</evidence>
<protein>
    <submittedName>
        <fullName evidence="6">DNA-binding transcriptional regulator, AcrR family</fullName>
    </submittedName>
</protein>
<sequence>MGLRETKRERTRRAIQEQAMRLFCENGFDTTTVAEVAEAADVSAMTVFRHFPTKEHLVMEDDYDPLIAERVRRRPAGEPLLRRIATSILEGLDELPPDPHLLLTRTRLILDTPALRARVWENNHTTQQAIAAALPDEDPFEVQVAASACLAAATTAMTRWTEAGGRPALRTVMAEALEVIVR</sequence>
<evidence type="ECO:0000313" key="6">
    <source>
        <dbReference type="EMBL" id="SFP31358.1"/>
    </source>
</evidence>
<dbReference type="eggNOG" id="COG1309">
    <property type="taxonomic scope" value="Bacteria"/>
</dbReference>
<evidence type="ECO:0000256" key="4">
    <source>
        <dbReference type="PROSITE-ProRule" id="PRU00335"/>
    </source>
</evidence>
<dbReference type="InterPro" id="IPR001647">
    <property type="entry name" value="HTH_TetR"/>
</dbReference>
<dbReference type="GO" id="GO:0000976">
    <property type="term" value="F:transcription cis-regulatory region binding"/>
    <property type="evidence" value="ECO:0007669"/>
    <property type="project" value="TreeGrafter"/>
</dbReference>
<dbReference type="AlphaFoldDB" id="A0A1I5PB62"/>
<dbReference type="InterPro" id="IPR009057">
    <property type="entry name" value="Homeodomain-like_sf"/>
</dbReference>